<dbReference type="Proteomes" id="UP001056120">
    <property type="component" value="Linkage Group LG05"/>
</dbReference>
<organism evidence="1 2">
    <name type="scientific">Smallanthus sonchifolius</name>
    <dbReference type="NCBI Taxonomy" id="185202"/>
    <lineage>
        <taxon>Eukaryota</taxon>
        <taxon>Viridiplantae</taxon>
        <taxon>Streptophyta</taxon>
        <taxon>Embryophyta</taxon>
        <taxon>Tracheophyta</taxon>
        <taxon>Spermatophyta</taxon>
        <taxon>Magnoliopsida</taxon>
        <taxon>eudicotyledons</taxon>
        <taxon>Gunneridae</taxon>
        <taxon>Pentapetalae</taxon>
        <taxon>asterids</taxon>
        <taxon>campanulids</taxon>
        <taxon>Asterales</taxon>
        <taxon>Asteraceae</taxon>
        <taxon>Asteroideae</taxon>
        <taxon>Heliantheae alliance</taxon>
        <taxon>Millerieae</taxon>
        <taxon>Smallanthus</taxon>
    </lineage>
</organism>
<protein>
    <submittedName>
        <fullName evidence="1">Uncharacterized protein</fullName>
    </submittedName>
</protein>
<keyword evidence="2" id="KW-1185">Reference proteome</keyword>
<gene>
    <name evidence="1" type="ORF">L1987_15725</name>
</gene>
<evidence type="ECO:0000313" key="2">
    <source>
        <dbReference type="Proteomes" id="UP001056120"/>
    </source>
</evidence>
<name>A0ACB9J8H2_9ASTR</name>
<evidence type="ECO:0000313" key="1">
    <source>
        <dbReference type="EMBL" id="KAI3816040.1"/>
    </source>
</evidence>
<comment type="caution">
    <text evidence="1">The sequence shown here is derived from an EMBL/GenBank/DDBJ whole genome shotgun (WGS) entry which is preliminary data.</text>
</comment>
<proteinExistence type="predicted"/>
<reference evidence="1 2" key="2">
    <citation type="journal article" date="2022" name="Mol. Ecol. Resour.">
        <title>The genomes of chicory, endive, great burdock and yacon provide insights into Asteraceae paleo-polyploidization history and plant inulin production.</title>
        <authorList>
            <person name="Fan W."/>
            <person name="Wang S."/>
            <person name="Wang H."/>
            <person name="Wang A."/>
            <person name="Jiang F."/>
            <person name="Liu H."/>
            <person name="Zhao H."/>
            <person name="Xu D."/>
            <person name="Zhang Y."/>
        </authorList>
    </citation>
    <scope>NUCLEOTIDE SEQUENCE [LARGE SCALE GENOMIC DNA]</scope>
    <source>
        <strain evidence="2">cv. Yunnan</strain>
        <tissue evidence="1">Leaves</tissue>
    </source>
</reference>
<accession>A0ACB9J8H2</accession>
<reference evidence="2" key="1">
    <citation type="journal article" date="2022" name="Mol. Ecol. Resour.">
        <title>The genomes of chicory, endive, great burdock and yacon provide insights into Asteraceae palaeo-polyploidization history and plant inulin production.</title>
        <authorList>
            <person name="Fan W."/>
            <person name="Wang S."/>
            <person name="Wang H."/>
            <person name="Wang A."/>
            <person name="Jiang F."/>
            <person name="Liu H."/>
            <person name="Zhao H."/>
            <person name="Xu D."/>
            <person name="Zhang Y."/>
        </authorList>
    </citation>
    <scope>NUCLEOTIDE SEQUENCE [LARGE SCALE GENOMIC DNA]</scope>
    <source>
        <strain evidence="2">cv. Yunnan</strain>
    </source>
</reference>
<dbReference type="EMBL" id="CM042022">
    <property type="protein sequence ID" value="KAI3816040.1"/>
    <property type="molecule type" value="Genomic_DNA"/>
</dbReference>
<sequence length="200" mass="22516">MITILSWNVNKISNQNQVKVFVVYCKLMLEGTNRMEYANKFQGIGSGSLTLINARIGLEWNPNVVHSKCFLSSTDQYVLFNRSLKLANDYVFGNYVIQKFFEHGDAAQIRERAEQLTGHVLTMVLGFHKVLGVCIILECSKDVKRQRFSTAGVGLWASVVDELYPELLPVLLAADLCIKVWILVNWWSAGIGSLDPRTSS</sequence>